<dbReference type="InParanoid" id="A0A067NWY3"/>
<reference evidence="3" key="1">
    <citation type="journal article" date="2014" name="Proc. Natl. Acad. Sci. U.S.A.">
        <title>Extensive sampling of basidiomycete genomes demonstrates inadequacy of the white-rot/brown-rot paradigm for wood decay fungi.</title>
        <authorList>
            <person name="Riley R."/>
            <person name="Salamov A.A."/>
            <person name="Brown D.W."/>
            <person name="Nagy L.G."/>
            <person name="Floudas D."/>
            <person name="Held B.W."/>
            <person name="Levasseur A."/>
            <person name="Lombard V."/>
            <person name="Morin E."/>
            <person name="Otillar R."/>
            <person name="Lindquist E.A."/>
            <person name="Sun H."/>
            <person name="LaButti K.M."/>
            <person name="Schmutz J."/>
            <person name="Jabbour D."/>
            <person name="Luo H."/>
            <person name="Baker S.E."/>
            <person name="Pisabarro A.G."/>
            <person name="Walton J.D."/>
            <person name="Blanchette R.A."/>
            <person name="Henrissat B."/>
            <person name="Martin F."/>
            <person name="Cullen D."/>
            <person name="Hibbett D.S."/>
            <person name="Grigoriev I.V."/>
        </authorList>
    </citation>
    <scope>NUCLEOTIDE SEQUENCE [LARGE SCALE GENOMIC DNA]</scope>
    <source>
        <strain evidence="3">PC15</strain>
    </source>
</reference>
<proteinExistence type="predicted"/>
<organism evidence="2 3">
    <name type="scientific">Pleurotus ostreatus (strain PC15)</name>
    <name type="common">Oyster mushroom</name>
    <dbReference type="NCBI Taxonomy" id="1137138"/>
    <lineage>
        <taxon>Eukaryota</taxon>
        <taxon>Fungi</taxon>
        <taxon>Dikarya</taxon>
        <taxon>Basidiomycota</taxon>
        <taxon>Agaricomycotina</taxon>
        <taxon>Agaricomycetes</taxon>
        <taxon>Agaricomycetidae</taxon>
        <taxon>Agaricales</taxon>
        <taxon>Pleurotineae</taxon>
        <taxon>Pleurotaceae</taxon>
        <taxon>Pleurotus</taxon>
    </lineage>
</organism>
<evidence type="ECO:0008006" key="4">
    <source>
        <dbReference type="Google" id="ProtNLM"/>
    </source>
</evidence>
<dbReference type="CDD" id="cd09917">
    <property type="entry name" value="F-box_SF"/>
    <property type="match status" value="1"/>
</dbReference>
<feature type="region of interest" description="Disordered" evidence="1">
    <location>
        <begin position="729"/>
        <end position="788"/>
    </location>
</feature>
<dbReference type="HOGENOM" id="CLU_301894_0_0_1"/>
<accession>A0A067NWY3</accession>
<dbReference type="SUPFAM" id="SSF81383">
    <property type="entry name" value="F-box domain"/>
    <property type="match status" value="1"/>
</dbReference>
<dbReference type="AlphaFoldDB" id="A0A067NWY3"/>
<evidence type="ECO:0000313" key="3">
    <source>
        <dbReference type="Proteomes" id="UP000027073"/>
    </source>
</evidence>
<evidence type="ECO:0000313" key="2">
    <source>
        <dbReference type="EMBL" id="KDQ28647.1"/>
    </source>
</evidence>
<dbReference type="Proteomes" id="UP000027073">
    <property type="component" value="Unassembled WGS sequence"/>
</dbReference>
<protein>
    <recommendedName>
        <fullName evidence="4">F-box domain-containing protein</fullName>
    </recommendedName>
</protein>
<dbReference type="OrthoDB" id="2977329at2759"/>
<feature type="compositionally biased region" description="Pro residues" evidence="1">
    <location>
        <begin position="615"/>
        <end position="635"/>
    </location>
</feature>
<dbReference type="EMBL" id="KL198007">
    <property type="protein sequence ID" value="KDQ28647.1"/>
    <property type="molecule type" value="Genomic_DNA"/>
</dbReference>
<gene>
    <name evidence="2" type="ORF">PLEOSDRAFT_166826</name>
</gene>
<name>A0A067NWY3_PLEO1</name>
<dbReference type="InterPro" id="IPR036047">
    <property type="entry name" value="F-box-like_dom_sf"/>
</dbReference>
<evidence type="ECO:0000256" key="1">
    <source>
        <dbReference type="SAM" id="MobiDB-lite"/>
    </source>
</evidence>
<dbReference type="VEuPathDB" id="FungiDB:PLEOSDRAFT_166826"/>
<sequence length="989" mass="110573">MASLYGINCFQTRTERAEDSGKTLPTELVSLVVQELLYDRKSLNTCASTCRRWRSIALPFLLPRLCLPDSINFLRAYQFFVLDAPRDGTGIGQSVREIVVDPHFSLSHLVSESSTPVWHDRHCMLAFLRAFPKLKALHCTLAVASLVSSYLPRSSITTLDLHGWRYDILSFTKLLRAAAGTLRSLTLKDIRFPKRNGGKVHTFSPLQMPNVKTLRLDSCDMPFTASLPASVKTLVIQREQVCRPTDWLRRSLQHTITRICVPSSIKHLELVLLGVGNIIIHPSSTLADHFAFLQEDGLEEWVARLHKGGLLERLTITADRSHPPFLQELRDRFPLLQRLGILVIQTESPSVLAPPRLRSKNPSPSPFFNRLHGARPANSPAVARWRSRAHHEFEHRMVNVSWYRHETRSWWLPGLGLLPRSTLSNDCLVIHYLPPSRPRLLASSPLAPQSLNLPTMDHGDRGVHGDRAVCCAYLMHDALNYFNFGTLSGYFQDGRPPSRISDHPSNVLQFSAGRSTFTSVMTRIAFSASSVLILLAFMASTVLAYPVQFESHRHTHIGPTSDFDLVVEGVANAPADYEYGLDERGVYSVDVLEERDFNDLEERDWPVELEERGATPPPPSKPHTTPPVKPTPPATPTGFNPPDQPPRVPTVWTEEEFQKMKDSLKCARKGGSPVLSTIRYVDKSLSGNNSGGIGWRGRRSGVDLSLASVLWPLDIGLPFKPDVVREADLPSESLSQNPRSGPPSGFRFTKPTKHVPKEYVRSNPGGTTKFGPIEHNNRNKTRNSDSAWDDELTLQCGTKHAWAHGKADDKRGDSEKRRGRLLDVLGVKRDADDGHHWHDAPIFRSTRQAYGRCGSAWDTFLSTRPALDSVGMACVTCFTHKKETDTGSLTGALTAGIVASRRVFDTQNSLAKVSLRQINGRRECFDVPMFEDCQRQYGEDSFWPLLIRATVKTIVSAKDGESIQDSKDPSIFEGENLGFTISENISNRN</sequence>
<feature type="region of interest" description="Disordered" evidence="1">
    <location>
        <begin position="610"/>
        <end position="649"/>
    </location>
</feature>